<dbReference type="EMBL" id="LXQA010503265">
    <property type="protein sequence ID" value="MCI55884.1"/>
    <property type="molecule type" value="Genomic_DNA"/>
</dbReference>
<reference evidence="2 3" key="1">
    <citation type="journal article" date="2018" name="Front. Plant Sci.">
        <title>Red Clover (Trifolium pratense) and Zigzag Clover (T. medium) - A Picture of Genomic Similarities and Differences.</title>
        <authorList>
            <person name="Dluhosova J."/>
            <person name="Istvanek J."/>
            <person name="Nedelnik J."/>
            <person name="Repkova J."/>
        </authorList>
    </citation>
    <scope>NUCLEOTIDE SEQUENCE [LARGE SCALE GENOMIC DNA]</scope>
    <source>
        <strain evidence="3">cv. 10/8</strain>
        <tissue evidence="2">Leaf</tissue>
    </source>
</reference>
<feature type="compositionally biased region" description="Basic and acidic residues" evidence="1">
    <location>
        <begin position="14"/>
        <end position="23"/>
    </location>
</feature>
<protein>
    <submittedName>
        <fullName evidence="2">Uncharacterized protein</fullName>
    </submittedName>
</protein>
<sequence length="23" mass="2471">MQHVTEEGTALVKLAEDAASNKK</sequence>
<comment type="caution">
    <text evidence="2">The sequence shown here is derived from an EMBL/GenBank/DDBJ whole genome shotgun (WGS) entry which is preliminary data.</text>
</comment>
<name>A0A392T5T3_9FABA</name>
<feature type="region of interest" description="Disordered" evidence="1">
    <location>
        <begin position="1"/>
        <end position="23"/>
    </location>
</feature>
<dbReference type="Proteomes" id="UP000265520">
    <property type="component" value="Unassembled WGS sequence"/>
</dbReference>
<accession>A0A392T5T3</accession>
<organism evidence="2 3">
    <name type="scientific">Trifolium medium</name>
    <dbReference type="NCBI Taxonomy" id="97028"/>
    <lineage>
        <taxon>Eukaryota</taxon>
        <taxon>Viridiplantae</taxon>
        <taxon>Streptophyta</taxon>
        <taxon>Embryophyta</taxon>
        <taxon>Tracheophyta</taxon>
        <taxon>Spermatophyta</taxon>
        <taxon>Magnoliopsida</taxon>
        <taxon>eudicotyledons</taxon>
        <taxon>Gunneridae</taxon>
        <taxon>Pentapetalae</taxon>
        <taxon>rosids</taxon>
        <taxon>fabids</taxon>
        <taxon>Fabales</taxon>
        <taxon>Fabaceae</taxon>
        <taxon>Papilionoideae</taxon>
        <taxon>50 kb inversion clade</taxon>
        <taxon>NPAAA clade</taxon>
        <taxon>Hologalegina</taxon>
        <taxon>IRL clade</taxon>
        <taxon>Trifolieae</taxon>
        <taxon>Trifolium</taxon>
    </lineage>
</organism>
<evidence type="ECO:0000313" key="3">
    <source>
        <dbReference type="Proteomes" id="UP000265520"/>
    </source>
</evidence>
<evidence type="ECO:0000256" key="1">
    <source>
        <dbReference type="SAM" id="MobiDB-lite"/>
    </source>
</evidence>
<feature type="non-terminal residue" evidence="2">
    <location>
        <position position="23"/>
    </location>
</feature>
<proteinExistence type="predicted"/>
<keyword evidence="3" id="KW-1185">Reference proteome</keyword>
<dbReference type="AlphaFoldDB" id="A0A392T5T3"/>
<evidence type="ECO:0000313" key="2">
    <source>
        <dbReference type="EMBL" id="MCI55884.1"/>
    </source>
</evidence>